<evidence type="ECO:0000313" key="3">
    <source>
        <dbReference type="Proteomes" id="UP000007845"/>
    </source>
</evidence>
<sequence>MSAPLGRKIVKWSLLILPWLLAVLLAAGWWLTVWTPGYLERLVPRLAADMGLTLTEFHVRNAGLFSADIGPVRLGSGTDGLTLANVHVTYTPALLKAGRVHAVRLDGLRLACSWDGERFRMPVLDLLPASDGGAKGGTASEAQGGAAIPSLPLDSLTLRDAVLDGEFLGRRLAVPVDAEITPGETLAFRADLAPRDQVVHVEGSLGPTLNDLSLTLATDGLRVGAFDDFLPVPVDGAARIAATARLNPADPANAAAEFTLDLTGTDLRALGVTLADDAAVTVKGRLEQGVIRFSVSRVAVQSPYPASVTVPSGSLAENELFVQFSLAGAGVEMGGRFDAARRADDSGLWDVSLTAANPDRLVVRTTGRTIRLNGFIFSLHGAAGPGSADVVLDCGTNGTGLENTGFSSGPMRLTLPLRWPAPKTNKAGSISLSGLALDKRRLGNVKARIRQQGTDLAYGGTLYTELLPGLRVPFSGTSSMVRNESDVTFRIENYALPEGFDPATLAPGLKGVTLAGTIRADGGVTVNERGMDSRAGVFLNHGSLTMNDGGTVVENIDLTYYTPDLFTLRSAPAQSLTFDSLKAGDILLTGGRVVYQLESMGSILVEQAGFDWCGGHVSSRAFRIVPESKEYAVTLFCSELKLSEILGQLGLAQARGEAALSGELPVTWKNGKISFSNGFLHSTPGEGGVIRVEAMQDLVDAIPEGTPERGQLELAREAVRDFEYKWVRIKADTVGEDLLVRLSVDGKPASTLPFVYRREFGGFVRVTGDVKGSNFQGLRLDVNFSVPLDRILLYKDITRMIE</sequence>
<dbReference type="EMBL" id="CP003220">
    <property type="protein sequence ID" value="EGB16046.1"/>
    <property type="molecule type" value="Genomic_DNA"/>
</dbReference>
<protein>
    <submittedName>
        <fullName evidence="2">Uncharacterized protein</fullName>
    </submittedName>
</protein>
<evidence type="ECO:0000256" key="1">
    <source>
        <dbReference type="SAM" id="Phobius"/>
    </source>
</evidence>
<accession>F0JJE7</accession>
<keyword evidence="1" id="KW-0472">Membrane</keyword>
<keyword evidence="1" id="KW-0812">Transmembrane</keyword>
<dbReference type="KEGG" id="ddn:DND132_2843"/>
<organism evidence="2 3">
    <name type="scientific">Pseudodesulfovibrio mercurii</name>
    <dbReference type="NCBI Taxonomy" id="641491"/>
    <lineage>
        <taxon>Bacteria</taxon>
        <taxon>Pseudomonadati</taxon>
        <taxon>Thermodesulfobacteriota</taxon>
        <taxon>Desulfovibrionia</taxon>
        <taxon>Desulfovibrionales</taxon>
        <taxon>Desulfovibrionaceae</taxon>
    </lineage>
</organism>
<dbReference type="Proteomes" id="UP000007845">
    <property type="component" value="Chromosome"/>
</dbReference>
<dbReference type="OrthoDB" id="5429826at2"/>
<keyword evidence="1" id="KW-1133">Transmembrane helix</keyword>
<dbReference type="HOGENOM" id="CLU_339126_0_0_7"/>
<evidence type="ECO:0000313" key="2">
    <source>
        <dbReference type="EMBL" id="EGB16046.1"/>
    </source>
</evidence>
<dbReference type="RefSeq" id="WP_014323472.1">
    <property type="nucleotide sequence ID" value="NC_016803.1"/>
</dbReference>
<dbReference type="eggNOG" id="COG2911">
    <property type="taxonomic scope" value="Bacteria"/>
</dbReference>
<dbReference type="AlphaFoldDB" id="F0JJE7"/>
<dbReference type="InterPro" id="IPR021730">
    <property type="entry name" value="YdbH"/>
</dbReference>
<proteinExistence type="predicted"/>
<gene>
    <name evidence="2" type="ORF">DND132_2843</name>
</gene>
<name>F0JJE7_9BACT</name>
<keyword evidence="3" id="KW-1185">Reference proteome</keyword>
<feature type="transmembrane region" description="Helical" evidence="1">
    <location>
        <begin position="12"/>
        <end position="31"/>
    </location>
</feature>
<dbReference type="STRING" id="641491.DND132_2843"/>
<reference evidence="2 3" key="1">
    <citation type="journal article" date="2011" name="J. Bacteriol.">
        <title>Genome sequence of the mercury-methylating strain Desulfovibrio desulfuricans ND132.</title>
        <authorList>
            <person name="Brown S.D."/>
            <person name="Gilmour C.C."/>
            <person name="Kucken A.M."/>
            <person name="Wall J.D."/>
            <person name="Elias D.A."/>
            <person name="Brandt C.C."/>
            <person name="Podar M."/>
            <person name="Chertkov O."/>
            <person name="Held B."/>
            <person name="Bruce D.C."/>
            <person name="Detter J.C."/>
            <person name="Tapia R."/>
            <person name="Han C.S."/>
            <person name="Goodwin L.A."/>
            <person name="Cheng J.F."/>
            <person name="Pitluck S."/>
            <person name="Woyke T."/>
            <person name="Mikhailova N."/>
            <person name="Ivanova N.N."/>
            <person name="Han J."/>
            <person name="Lucas S."/>
            <person name="Lapidus A.L."/>
            <person name="Land M.L."/>
            <person name="Hauser L.J."/>
            <person name="Palumbo A.V."/>
        </authorList>
    </citation>
    <scope>NUCLEOTIDE SEQUENCE [LARGE SCALE GENOMIC DNA]</scope>
    <source>
        <strain evidence="2 3">ND132</strain>
    </source>
</reference>
<dbReference type="Pfam" id="PF11739">
    <property type="entry name" value="YdbH-like"/>
    <property type="match status" value="1"/>
</dbReference>